<evidence type="ECO:0000313" key="11">
    <source>
        <dbReference type="Proteomes" id="UP000244962"/>
    </source>
</evidence>
<dbReference type="Gene3D" id="3.20.20.80">
    <property type="entry name" value="Glycosidases"/>
    <property type="match status" value="1"/>
</dbReference>
<evidence type="ECO:0000259" key="8">
    <source>
        <dbReference type="Pfam" id="PF00728"/>
    </source>
</evidence>
<dbReference type="InterPro" id="IPR025705">
    <property type="entry name" value="Beta_hexosaminidase_sua/sub"/>
</dbReference>
<keyword evidence="4" id="KW-0378">Hydrolase</keyword>
<dbReference type="GO" id="GO:0030203">
    <property type="term" value="P:glycosaminoglycan metabolic process"/>
    <property type="evidence" value="ECO:0007669"/>
    <property type="project" value="TreeGrafter"/>
</dbReference>
<sequence length="550" mass="61035">MKVHRMHTLIPRPRLFTEAEGEFVLNGTVAIAAVPDAVDAVATLTERLWAGARIRVEVVDQAPTGIRFVMDATLAPESHRVDVATDGLSITAADAAGFLHGTTTVLQLMGDGIWRSVSATARTVTVPACRIEDEPAFAWRGIMLDVARHFLPVREVLRIVDLMAMHKLNRLHFHLTDDQGWRIEIRAFPRLTEVGAWRDRTQVGADDATAPEIERPHGGYYTQADISEIVAYAANRGIVVVPEIDLPGHSQAAIAAYPDLGVPDADGHPPTVEVYQRWGISPYPLNAETSTVDFFRTVLDEVLALFPSVDIGLGGDEVPSGAWEADARSRELALERGLSHPRELQFWFLDQLRAHIEQQGRRMLAWDEVLEHDVSPDVTVLGWRGDAGIGESLRRGIPVIACPDNRLYFDYRQSDDPREPIPVGVVVGLRDVYSFNPVPEWATAEQAVLLRGAQANLWAEHMEDARSRDYMLWPRACALAEALWSGPGGAFEEFETRLQSHLGRLDERGVEHRRAGGPLPWQERPGVGGRVQEPEQRQQEIDALTAAIVR</sequence>
<proteinExistence type="inferred from homology"/>
<accession>A0A2U1TCN7</accession>
<dbReference type="CDD" id="cd06563">
    <property type="entry name" value="GH20_chitobiase-like"/>
    <property type="match status" value="1"/>
</dbReference>
<protein>
    <recommendedName>
        <fullName evidence="3">beta-N-acetylhexosaminidase</fullName>
        <ecNumber evidence="3">3.2.1.52</ecNumber>
    </recommendedName>
</protein>
<evidence type="ECO:0000256" key="7">
    <source>
        <dbReference type="SAM" id="MobiDB-lite"/>
    </source>
</evidence>
<evidence type="ECO:0000256" key="1">
    <source>
        <dbReference type="ARBA" id="ARBA00001231"/>
    </source>
</evidence>
<dbReference type="InterPro" id="IPR015882">
    <property type="entry name" value="HEX_bac_N"/>
</dbReference>
<evidence type="ECO:0000256" key="3">
    <source>
        <dbReference type="ARBA" id="ARBA00012663"/>
    </source>
</evidence>
<dbReference type="EC" id="3.2.1.52" evidence="3"/>
<dbReference type="PANTHER" id="PTHR22600:SF57">
    <property type="entry name" value="BETA-N-ACETYLHEXOSAMINIDASE"/>
    <property type="match status" value="1"/>
</dbReference>
<dbReference type="Proteomes" id="UP000244962">
    <property type="component" value="Unassembled WGS sequence"/>
</dbReference>
<name>A0A2U1TCN7_9MICO</name>
<dbReference type="GO" id="GO:0005975">
    <property type="term" value="P:carbohydrate metabolic process"/>
    <property type="evidence" value="ECO:0007669"/>
    <property type="project" value="InterPro"/>
</dbReference>
<dbReference type="Pfam" id="PF00728">
    <property type="entry name" value="Glyco_hydro_20"/>
    <property type="match status" value="1"/>
</dbReference>
<keyword evidence="5" id="KW-0326">Glycosidase</keyword>
<evidence type="ECO:0000313" key="10">
    <source>
        <dbReference type="EMBL" id="PWC06644.1"/>
    </source>
</evidence>
<evidence type="ECO:0000256" key="6">
    <source>
        <dbReference type="PIRSR" id="PIRSR625705-1"/>
    </source>
</evidence>
<feature type="active site" description="Proton donor" evidence="6">
    <location>
        <position position="317"/>
    </location>
</feature>
<keyword evidence="11" id="KW-1185">Reference proteome</keyword>
<dbReference type="Pfam" id="PF02838">
    <property type="entry name" value="Glyco_hydro_20b"/>
    <property type="match status" value="1"/>
</dbReference>
<feature type="region of interest" description="Disordered" evidence="7">
    <location>
        <begin position="512"/>
        <end position="538"/>
    </location>
</feature>
<dbReference type="PANTHER" id="PTHR22600">
    <property type="entry name" value="BETA-HEXOSAMINIDASE"/>
    <property type="match status" value="1"/>
</dbReference>
<dbReference type="AlphaFoldDB" id="A0A2U1TCN7"/>
<comment type="catalytic activity">
    <reaction evidence="1">
        <text>Hydrolysis of terminal non-reducing N-acetyl-D-hexosamine residues in N-acetyl-beta-D-hexosaminides.</text>
        <dbReference type="EC" id="3.2.1.52"/>
    </reaction>
</comment>
<dbReference type="PRINTS" id="PR00738">
    <property type="entry name" value="GLHYDRLASE20"/>
</dbReference>
<dbReference type="InterPro" id="IPR029018">
    <property type="entry name" value="Hex-like_dom2"/>
</dbReference>
<organism evidence="10 11">
    <name type="scientific">Mycetocola zhujimingii</name>
    <dbReference type="NCBI Taxonomy" id="2079792"/>
    <lineage>
        <taxon>Bacteria</taxon>
        <taxon>Bacillati</taxon>
        <taxon>Actinomycetota</taxon>
        <taxon>Actinomycetes</taxon>
        <taxon>Micrococcales</taxon>
        <taxon>Microbacteriaceae</taxon>
        <taxon>Mycetocola</taxon>
    </lineage>
</organism>
<dbReference type="GO" id="GO:0016020">
    <property type="term" value="C:membrane"/>
    <property type="evidence" value="ECO:0007669"/>
    <property type="project" value="TreeGrafter"/>
</dbReference>
<comment type="caution">
    <text evidence="10">The sequence shown here is derived from an EMBL/GenBank/DDBJ whole genome shotgun (WGS) entry which is preliminary data.</text>
</comment>
<evidence type="ECO:0000259" key="9">
    <source>
        <dbReference type="Pfam" id="PF02838"/>
    </source>
</evidence>
<dbReference type="InterPro" id="IPR017853">
    <property type="entry name" value="GH"/>
</dbReference>
<dbReference type="SUPFAM" id="SSF55545">
    <property type="entry name" value="beta-N-acetylhexosaminidase-like domain"/>
    <property type="match status" value="1"/>
</dbReference>
<evidence type="ECO:0000256" key="4">
    <source>
        <dbReference type="ARBA" id="ARBA00022801"/>
    </source>
</evidence>
<comment type="similarity">
    <text evidence="2">Belongs to the glycosyl hydrolase 20 family.</text>
</comment>
<dbReference type="InterPro" id="IPR015883">
    <property type="entry name" value="Glyco_hydro_20_cat"/>
</dbReference>
<feature type="domain" description="Glycoside hydrolase family 20 catalytic" evidence="8">
    <location>
        <begin position="137"/>
        <end position="486"/>
    </location>
</feature>
<dbReference type="EMBL" id="QEFB01000011">
    <property type="protein sequence ID" value="PWC06644.1"/>
    <property type="molecule type" value="Genomic_DNA"/>
</dbReference>
<evidence type="ECO:0000256" key="5">
    <source>
        <dbReference type="ARBA" id="ARBA00023295"/>
    </source>
</evidence>
<feature type="domain" description="Beta-hexosaminidase bacterial type N-terminal" evidence="9">
    <location>
        <begin position="7"/>
        <end position="133"/>
    </location>
</feature>
<dbReference type="GO" id="GO:0004563">
    <property type="term" value="F:beta-N-acetylhexosaminidase activity"/>
    <property type="evidence" value="ECO:0007669"/>
    <property type="project" value="UniProtKB-EC"/>
</dbReference>
<dbReference type="Gene3D" id="3.30.379.10">
    <property type="entry name" value="Chitobiase/beta-hexosaminidase domain 2-like"/>
    <property type="match status" value="1"/>
</dbReference>
<gene>
    <name evidence="10" type="ORF">DF223_10280</name>
</gene>
<dbReference type="SUPFAM" id="SSF51445">
    <property type="entry name" value="(Trans)glycosidases"/>
    <property type="match status" value="1"/>
</dbReference>
<reference evidence="11" key="1">
    <citation type="submission" date="2018-04" db="EMBL/GenBank/DDBJ databases">
        <authorList>
            <person name="Liu S."/>
            <person name="Wang Z."/>
            <person name="Li J."/>
        </authorList>
    </citation>
    <scope>NUCLEOTIDE SEQUENCE [LARGE SCALE GENOMIC DNA]</scope>
    <source>
        <strain evidence="11">622</strain>
    </source>
</reference>
<evidence type="ECO:0000256" key="2">
    <source>
        <dbReference type="ARBA" id="ARBA00006285"/>
    </source>
</evidence>